<name>A0ABP7NPY0_9ACTN</name>
<proteinExistence type="predicted"/>
<feature type="compositionally biased region" description="Low complexity" evidence="1">
    <location>
        <begin position="906"/>
        <end position="930"/>
    </location>
</feature>
<reference evidence="3" key="1">
    <citation type="journal article" date="2019" name="Int. J. Syst. Evol. Microbiol.">
        <title>The Global Catalogue of Microorganisms (GCM) 10K type strain sequencing project: providing services to taxonomists for standard genome sequencing and annotation.</title>
        <authorList>
            <consortium name="The Broad Institute Genomics Platform"/>
            <consortium name="The Broad Institute Genome Sequencing Center for Infectious Disease"/>
            <person name="Wu L."/>
            <person name="Ma J."/>
        </authorList>
    </citation>
    <scope>NUCLEOTIDE SEQUENCE [LARGE SCALE GENOMIC DNA]</scope>
    <source>
        <strain evidence="3">JCM 16923</strain>
    </source>
</reference>
<feature type="region of interest" description="Disordered" evidence="1">
    <location>
        <begin position="830"/>
        <end position="956"/>
    </location>
</feature>
<dbReference type="Proteomes" id="UP001418444">
    <property type="component" value="Unassembled WGS sequence"/>
</dbReference>
<feature type="compositionally biased region" description="Low complexity" evidence="1">
    <location>
        <begin position="878"/>
        <end position="897"/>
    </location>
</feature>
<accession>A0ABP7NPY0</accession>
<dbReference type="RefSeq" id="WP_344780670.1">
    <property type="nucleotide sequence ID" value="NZ_BAAAZW010000002.1"/>
</dbReference>
<evidence type="ECO:0000256" key="1">
    <source>
        <dbReference type="SAM" id="MobiDB-lite"/>
    </source>
</evidence>
<sequence>MIGGTGVALAEDPPAMEMTPEMILGMLDNEMLTGFVEMCRTGALANGNPDAGQSTAWNPEDTQQGQLPPGAIATCTDSTGHGLALVLPDTFEIGDTAQNMWMDLGPNQSIPIVGTFVMGERNLFNIMGGLLFDAPPVLGFVNVKDYARDNYGVAIDPRMFDTFTTYQDVVDAANLPVELTTRAECQDHTGRITGTPQFLVGCAIRGGSQIPAGTDKNALRRNQALTVAEYLAGPDVSYPRNAGPVQLPVTLPKAKGQSTIKGDGINVALSMRNGRAFAETGNDLAVALAGADKGQLSTAYAKYAIAIAANMDTDDIRFTWFGQEVDFSKLLAAGLLDSEMAAEAGADEMGPMLDMVGGLNGTIPGIKEVFCLGLDAKATAEGLGSCTNFLGTFDTYKDLRPLTNGSQNPVGDSVNRQEQYGLTDISSLIFGNDALLKDFLPMLSGGEGMDMGALLSNPTIVKMLGALTSEEDRIKLTKDFIRYTKNVETTFAKEAVMVDSGETDDDGNPIMVEKKEQVTDADGNLLWEDTAGKRYTQADIDADDDLDVVDLSPVMATVMKNKTTPRMVGAVEDAWETYTDTNDPVMVDDEDENGDPIYLDADGNVVDADTEGAVKKQVQQVDADGNPVFKEKTRHFTRPVMVESTDADGNVITEDFKDADGNVVWVDENGAVVEAGTEGAVKKQTPVLVQKMEQAKDSKGNPLWDPVVERSTTAHWLTSDYGLREPLVIEWLGHQVVFFPAVEVNGTYRPNLMGLPQISRIAQDAQTGLLPKISLVQWDNAFGLGTWTFDKPWDLFGTAKNYADSITLHKDLKQIDDLLGITDGIKDSLGLGKSPAPVDPDVTDPDVTDPGEGEGAEPGDGEGVDQLDSLTTLDEAPESTPSAPSTTPAAPETESSPAPEPELGVTPSAPATPEAPTSDPAPSGPAASDPAPEPAGEPELAGVGAGSSDDAGLSLE</sequence>
<dbReference type="EMBL" id="BAAAZW010000002">
    <property type="protein sequence ID" value="GAA3951779.1"/>
    <property type="molecule type" value="Genomic_DNA"/>
</dbReference>
<feature type="compositionally biased region" description="Acidic residues" evidence="1">
    <location>
        <begin position="841"/>
        <end position="865"/>
    </location>
</feature>
<evidence type="ECO:0000313" key="2">
    <source>
        <dbReference type="EMBL" id="GAA3951779.1"/>
    </source>
</evidence>
<organism evidence="2 3">
    <name type="scientific">Gordonia caeni</name>
    <dbReference type="NCBI Taxonomy" id="1007097"/>
    <lineage>
        <taxon>Bacteria</taxon>
        <taxon>Bacillati</taxon>
        <taxon>Actinomycetota</taxon>
        <taxon>Actinomycetes</taxon>
        <taxon>Mycobacteriales</taxon>
        <taxon>Gordoniaceae</taxon>
        <taxon>Gordonia</taxon>
    </lineage>
</organism>
<gene>
    <name evidence="2" type="ORF">GCM10022231_07030</name>
</gene>
<keyword evidence="3" id="KW-1185">Reference proteome</keyword>
<comment type="caution">
    <text evidence="2">The sequence shown here is derived from an EMBL/GenBank/DDBJ whole genome shotgun (WGS) entry which is preliminary data.</text>
</comment>
<feature type="compositionally biased region" description="Low complexity" evidence="1">
    <location>
        <begin position="937"/>
        <end position="956"/>
    </location>
</feature>
<protein>
    <submittedName>
        <fullName evidence="2">Uncharacterized protein</fullName>
    </submittedName>
</protein>
<evidence type="ECO:0000313" key="3">
    <source>
        <dbReference type="Proteomes" id="UP001418444"/>
    </source>
</evidence>